<dbReference type="AlphaFoldDB" id="A0A8J3JQA4"/>
<evidence type="ECO:0000313" key="3">
    <source>
        <dbReference type="Proteomes" id="UP000601223"/>
    </source>
</evidence>
<dbReference type="InterPro" id="IPR008274">
    <property type="entry name" value="AldOxase/xan_DH_MoCoBD1"/>
</dbReference>
<dbReference type="InterPro" id="IPR046867">
    <property type="entry name" value="AldOxase/xan_DH_MoCoBD2"/>
</dbReference>
<dbReference type="PANTHER" id="PTHR11908:SF157">
    <property type="entry name" value="XANTHINE DEHYDROGENASE SUBUNIT D-RELATED"/>
    <property type="match status" value="1"/>
</dbReference>
<reference evidence="2 3" key="1">
    <citation type="submission" date="2021-01" db="EMBL/GenBank/DDBJ databases">
        <title>Whole genome shotgun sequence of Catellatospora bangladeshensis NBRC 107357.</title>
        <authorList>
            <person name="Komaki H."/>
            <person name="Tamura T."/>
        </authorList>
    </citation>
    <scope>NUCLEOTIDE SEQUENCE [LARGE SCALE GENOMIC DNA]</scope>
    <source>
        <strain evidence="2 3">NBRC 107357</strain>
    </source>
</reference>
<dbReference type="SUPFAM" id="SSF54665">
    <property type="entry name" value="CO dehydrogenase molybdoprotein N-domain-like"/>
    <property type="match status" value="1"/>
</dbReference>
<dbReference type="InterPro" id="IPR017609">
    <property type="entry name" value="Xanthine_dehydrogenase_dsu"/>
</dbReference>
<dbReference type="NCBIfam" id="TIGR03196">
    <property type="entry name" value="pucD"/>
    <property type="match status" value="1"/>
</dbReference>
<dbReference type="SUPFAM" id="SSF56003">
    <property type="entry name" value="Molybdenum cofactor-binding domain"/>
    <property type="match status" value="1"/>
</dbReference>
<feature type="domain" description="Aldehyde oxidase/xanthine dehydrogenase a/b hammerhead" evidence="1">
    <location>
        <begin position="30"/>
        <end position="136"/>
    </location>
</feature>
<dbReference type="Pfam" id="PF01315">
    <property type="entry name" value="Ald_Xan_dh_C"/>
    <property type="match status" value="1"/>
</dbReference>
<dbReference type="InterPro" id="IPR016208">
    <property type="entry name" value="Ald_Oxase/xanthine_DH-like"/>
</dbReference>
<dbReference type="RefSeq" id="WP_203746571.1">
    <property type="nucleotide sequence ID" value="NZ_BONF01000016.1"/>
</dbReference>
<dbReference type="InterPro" id="IPR037165">
    <property type="entry name" value="AldOxase/xan_DH_Mopterin-bd_sf"/>
</dbReference>
<dbReference type="EMBL" id="BONF01000016">
    <property type="protein sequence ID" value="GIF81919.1"/>
    <property type="molecule type" value="Genomic_DNA"/>
</dbReference>
<name>A0A8J3JQA4_9ACTN</name>
<accession>A0A8J3JQA4</accession>
<dbReference type="Proteomes" id="UP000601223">
    <property type="component" value="Unassembled WGS sequence"/>
</dbReference>
<dbReference type="GO" id="GO:0016491">
    <property type="term" value="F:oxidoreductase activity"/>
    <property type="evidence" value="ECO:0007669"/>
    <property type="project" value="InterPro"/>
</dbReference>
<dbReference type="GO" id="GO:0005506">
    <property type="term" value="F:iron ion binding"/>
    <property type="evidence" value="ECO:0007669"/>
    <property type="project" value="InterPro"/>
</dbReference>
<keyword evidence="3" id="KW-1185">Reference proteome</keyword>
<comment type="caution">
    <text evidence="2">The sequence shown here is derived from an EMBL/GenBank/DDBJ whole genome shotgun (WGS) entry which is preliminary data.</text>
</comment>
<evidence type="ECO:0000313" key="2">
    <source>
        <dbReference type="EMBL" id="GIF81919.1"/>
    </source>
</evidence>
<dbReference type="PANTHER" id="PTHR11908">
    <property type="entry name" value="XANTHINE DEHYDROGENASE"/>
    <property type="match status" value="1"/>
</dbReference>
<dbReference type="Gene3D" id="3.30.365.10">
    <property type="entry name" value="Aldehyde oxidase/xanthine dehydrogenase, molybdopterin binding domain"/>
    <property type="match status" value="4"/>
</dbReference>
<sequence length="751" mass="78950">MTTVHVGLPAAVDGGVGASPQRPDGRLKVTGEFAFSSDLWADDMLWGATLRSPHPRARITALDIGPALRVPGVYAVLTHEDVPGAPLYGLEHVDQPVLAAREIRYQGEPIVIVAADHPETARRAARLVEVAYDVLDPVTELAAALDPAGPQVHADRPNLLRHVPIRRGDPHATAAVVVTGEYEVGMQDQAFLGPESGLAVPAEDGGIDLYIATQWLHVDQRQVAACLGLPPEKVRLTLSGVGGAFGAREDLSMQVHACMLALHTGRPVKMVYGREESFFGHVHRHPARLRYEHGADADGRLVYVKARILLDGGAYASSTGAVVANAATLGVGPYDVPNVVMDAYGLYTNNPPCGAMRGFGAVQACFAYESQMDKLAAALGLDPVEVRVRNALTTGDLMPTGQVVEGPAPVAELLRLVRERPPAPAVGDFLPGGTANTTRGEGVVRGVGFGIGIKNVCFSEGFDDFATARVRLELVGGRPAVLVHTAAAEVGQGLVTVQAQIVRTELGVEQVTIAPADTAVGSAGSSSASRQTYMTGGAVRAACQAIRTRLLERLGRAPSTTDNDKKVPFLALEEIAELLGEGAIEETVEWRHRPTHPLDPATGQGDAHVQYAFAAHRATVDVDLELGLVKVVEIVTAQDVGKAVNPGAVAGQIQGGTAQGLGLALMEEIQVVDGKVRNPSFTDYLLPTIMDMPPMSLDVLELADPHSPYGLRGVGEPPTISSTPAVVAAIRAATGAALTRVPVRPEHIVGV</sequence>
<dbReference type="Gene3D" id="3.90.1170.50">
    <property type="entry name" value="Aldehyde oxidase/xanthine dehydrogenase, a/b hammerhead"/>
    <property type="match status" value="1"/>
</dbReference>
<dbReference type="InterPro" id="IPR000674">
    <property type="entry name" value="Ald_Oxase/Xan_DH_a/b"/>
</dbReference>
<dbReference type="SMART" id="SM01008">
    <property type="entry name" value="Ald_Xan_dh_C"/>
    <property type="match status" value="1"/>
</dbReference>
<evidence type="ECO:0000259" key="1">
    <source>
        <dbReference type="SMART" id="SM01008"/>
    </source>
</evidence>
<organism evidence="2 3">
    <name type="scientific">Catellatospora bangladeshensis</name>
    <dbReference type="NCBI Taxonomy" id="310355"/>
    <lineage>
        <taxon>Bacteria</taxon>
        <taxon>Bacillati</taxon>
        <taxon>Actinomycetota</taxon>
        <taxon>Actinomycetes</taxon>
        <taxon>Micromonosporales</taxon>
        <taxon>Micromonosporaceae</taxon>
        <taxon>Catellatospora</taxon>
    </lineage>
</organism>
<dbReference type="InterPro" id="IPR036856">
    <property type="entry name" value="Ald_Oxase/Xan_DH_a/b_sf"/>
</dbReference>
<protein>
    <submittedName>
        <fullName evidence="2">Carbon-monoxide dehydrogenase large subunit</fullName>
    </submittedName>
</protein>
<dbReference type="Pfam" id="PF20256">
    <property type="entry name" value="MoCoBD_2"/>
    <property type="match status" value="1"/>
</dbReference>
<gene>
    <name evidence="2" type="ORF">Cba03nite_32680</name>
</gene>
<dbReference type="Pfam" id="PF02738">
    <property type="entry name" value="MoCoBD_1"/>
    <property type="match status" value="1"/>
</dbReference>
<proteinExistence type="predicted"/>